<sequence length="108" mass="11986">MAKGIVPFKLGENKMQTIMTKYLGPTDTKGPRVKAMTSSGHRGSTYTVEWDDSLDVEGNHADAAQKLLDKLGWHGEWRMGSTDRGYVFVNATDHNSPKLMAKTSGWEI</sequence>
<reference evidence="1 2" key="1">
    <citation type="journal article" date="2019" name="mSystems">
        <title>Diverse, abundant and novel viruses infecting the marine abundant Roseobacter RCA lineage.</title>
        <authorList>
            <person name="Zhang Z.F."/>
            <person name="Chen F."/>
            <person name="Chu X."/>
            <person name="Zhang H."/>
            <person name="Luo H.W."/>
            <person name="Zhai Z.Q."/>
            <person name="Yang M.Y."/>
            <person name="Zhao Y.L."/>
        </authorList>
    </citation>
    <scope>NUCLEOTIDE SEQUENCE [LARGE SCALE GENOMIC DNA]</scope>
</reference>
<evidence type="ECO:0000313" key="2">
    <source>
        <dbReference type="Proteomes" id="UP000425344"/>
    </source>
</evidence>
<organism evidence="1 2">
    <name type="scientific">Roseobacter phage CRP-5</name>
    <dbReference type="NCBI Taxonomy" id="2559284"/>
    <lineage>
        <taxon>Viruses</taxon>
        <taxon>Duplodnaviria</taxon>
        <taxon>Heunggongvirae</taxon>
        <taxon>Uroviricota</taxon>
        <taxon>Caudoviricetes</taxon>
        <taxon>Zobellviridae</taxon>
        <taxon>Cobavirinae</taxon>
        <taxon>Veravirus</taxon>
    </lineage>
</organism>
<evidence type="ECO:0000313" key="1">
    <source>
        <dbReference type="EMBL" id="QBQ72670.1"/>
    </source>
</evidence>
<accession>A0A646QW97</accession>
<proteinExistence type="predicted"/>
<protein>
    <submittedName>
        <fullName evidence="1">Uncharacterized protein</fullName>
    </submittedName>
</protein>
<dbReference type="Proteomes" id="UP000425344">
    <property type="component" value="Segment"/>
</dbReference>
<gene>
    <name evidence="1" type="ORF">CRP5_gp04</name>
</gene>
<name>A0A646QW97_9CAUD</name>
<dbReference type="EMBL" id="MK613347">
    <property type="protein sequence ID" value="QBQ72670.1"/>
    <property type="molecule type" value="Genomic_DNA"/>
</dbReference>